<sequence>MLPILVLDYDDTISPPSHHAAATRLVQQYPHVALVTAGSYIPRSQIWLPRGFRQRVPLELWFNRMRMRAMFGSADVSTLKVKALQWIARFMRVPHHLIHFYDDDPNNVMHAKLHGFRTRLVSTAADLTPMYVQNDSVCTCSLH</sequence>
<dbReference type="EMBL" id="MN739207">
    <property type="protein sequence ID" value="QHS93558.1"/>
    <property type="molecule type" value="Genomic_DNA"/>
</dbReference>
<evidence type="ECO:0008006" key="2">
    <source>
        <dbReference type="Google" id="ProtNLM"/>
    </source>
</evidence>
<dbReference type="AlphaFoldDB" id="A0A6C0BQ90"/>
<name>A0A6C0BQ90_9ZZZZ</name>
<reference evidence="1" key="1">
    <citation type="journal article" date="2020" name="Nature">
        <title>Giant virus diversity and host interactions through global metagenomics.</title>
        <authorList>
            <person name="Schulz F."/>
            <person name="Roux S."/>
            <person name="Paez-Espino D."/>
            <person name="Jungbluth S."/>
            <person name="Walsh D.A."/>
            <person name="Denef V.J."/>
            <person name="McMahon K.D."/>
            <person name="Konstantinidis K.T."/>
            <person name="Eloe-Fadrosh E.A."/>
            <person name="Kyrpides N.C."/>
            <person name="Woyke T."/>
        </authorList>
    </citation>
    <scope>NUCLEOTIDE SEQUENCE</scope>
    <source>
        <strain evidence="1">GVMAG-M-3300018080-19</strain>
    </source>
</reference>
<accession>A0A6C0BQ90</accession>
<evidence type="ECO:0000313" key="1">
    <source>
        <dbReference type="EMBL" id="QHS93558.1"/>
    </source>
</evidence>
<protein>
    <recommendedName>
        <fullName evidence="2">FCP1 homology domain-containing protein</fullName>
    </recommendedName>
</protein>
<organism evidence="1">
    <name type="scientific">viral metagenome</name>
    <dbReference type="NCBI Taxonomy" id="1070528"/>
    <lineage>
        <taxon>unclassified sequences</taxon>
        <taxon>metagenomes</taxon>
        <taxon>organismal metagenomes</taxon>
    </lineage>
</organism>
<proteinExistence type="predicted"/>
<dbReference type="InterPro" id="IPR036412">
    <property type="entry name" value="HAD-like_sf"/>
</dbReference>
<dbReference type="SUPFAM" id="SSF56784">
    <property type="entry name" value="HAD-like"/>
    <property type="match status" value="1"/>
</dbReference>